<evidence type="ECO:0000313" key="2">
    <source>
        <dbReference type="EMBL" id="EAP72148.1"/>
    </source>
</evidence>
<dbReference type="PANTHER" id="PTHR43072">
    <property type="entry name" value="N-ACETYLTRANSFERASE"/>
    <property type="match status" value="1"/>
</dbReference>
<accession>A0AB33VB82</accession>
<comment type="caution">
    <text evidence="2">The sequence shown here is derived from an EMBL/GenBank/DDBJ whole genome shotgun (WGS) entry which is preliminary data.</text>
</comment>
<protein>
    <submittedName>
        <fullName evidence="2">Acetyltransferase</fullName>
        <ecNumber evidence="2">2.3.1.-</ecNumber>
    </submittedName>
</protein>
<keyword evidence="2" id="KW-0808">Transferase</keyword>
<evidence type="ECO:0000313" key="3">
    <source>
        <dbReference type="Proteomes" id="UP000005933"/>
    </source>
</evidence>
<feature type="domain" description="N-acetyltransferase" evidence="1">
    <location>
        <begin position="15"/>
        <end position="180"/>
    </location>
</feature>
<dbReference type="CDD" id="cd04301">
    <property type="entry name" value="NAT_SF"/>
    <property type="match status" value="1"/>
</dbReference>
<dbReference type="Pfam" id="PF00583">
    <property type="entry name" value="Acetyltransf_1"/>
    <property type="match status" value="1"/>
</dbReference>
<dbReference type="GO" id="GO:0016747">
    <property type="term" value="F:acyltransferase activity, transferring groups other than amino-acyl groups"/>
    <property type="evidence" value="ECO:0007669"/>
    <property type="project" value="InterPro"/>
</dbReference>
<reference evidence="2 3" key="1">
    <citation type="journal article" date="2006" name="Mol. Plant Microbe Interact.">
        <title>Identification of open reading frames unique to a select agent: Ralstonia solanacearum race 3 biovar 2.</title>
        <authorList>
            <person name="Gabriel D.W."/>
            <person name="Allen C."/>
            <person name="Schell M."/>
            <person name="Denny T.P."/>
            <person name="Greenberg J.T."/>
            <person name="Duan Y.P."/>
            <person name="Flores-Cruz Z."/>
            <person name="Huang Q."/>
            <person name="Clifford J.M."/>
            <person name="Presting G."/>
            <person name="Gonzalez E.T."/>
            <person name="Reddy J."/>
            <person name="Elphinstone J."/>
            <person name="Swanson J."/>
            <person name="Yao J."/>
            <person name="Mulholland V."/>
            <person name="Liu L."/>
            <person name="Farmerie W."/>
            <person name="Patnaikuni M."/>
            <person name="Balogh B."/>
            <person name="Norman D."/>
            <person name="Alvarez A."/>
            <person name="Castillo J.A."/>
            <person name="Jones J."/>
            <person name="Saddler G."/>
            <person name="Walunas T."/>
            <person name="Zhukov A."/>
            <person name="Mikhailova N."/>
        </authorList>
    </citation>
    <scope>NUCLEOTIDE SEQUENCE [LARGE SCALE GENOMIC DNA]</scope>
    <source>
        <strain evidence="2 3">UW551</strain>
    </source>
</reference>
<dbReference type="EMBL" id="AAKL01000035">
    <property type="protein sequence ID" value="EAP72148.1"/>
    <property type="molecule type" value="Genomic_DNA"/>
</dbReference>
<dbReference type="Proteomes" id="UP000005933">
    <property type="component" value="Unassembled WGS sequence"/>
</dbReference>
<dbReference type="PANTHER" id="PTHR43072:SF60">
    <property type="entry name" value="L-2,4-DIAMINOBUTYRIC ACID ACETYLTRANSFERASE"/>
    <property type="match status" value="1"/>
</dbReference>
<dbReference type="InterPro" id="IPR000182">
    <property type="entry name" value="GNAT_dom"/>
</dbReference>
<gene>
    <name evidence="2" type="ORF">RRSL_01719</name>
</gene>
<dbReference type="SUPFAM" id="SSF55729">
    <property type="entry name" value="Acyl-CoA N-acyltransferases (Nat)"/>
    <property type="match status" value="1"/>
</dbReference>
<organism evidence="2 3">
    <name type="scientific">Ralstonia solanacearum (strain UW551)</name>
    <dbReference type="NCBI Taxonomy" id="342110"/>
    <lineage>
        <taxon>Bacteria</taxon>
        <taxon>Pseudomonadati</taxon>
        <taxon>Pseudomonadota</taxon>
        <taxon>Betaproteobacteria</taxon>
        <taxon>Burkholderiales</taxon>
        <taxon>Burkholderiaceae</taxon>
        <taxon>Ralstonia</taxon>
        <taxon>Ralstonia solanacearum species complex</taxon>
    </lineage>
</organism>
<dbReference type="Gene3D" id="3.40.630.30">
    <property type="match status" value="1"/>
</dbReference>
<evidence type="ECO:0000259" key="1">
    <source>
        <dbReference type="PROSITE" id="PS51186"/>
    </source>
</evidence>
<sequence length="190" mass="20481">MHRGGPMNRADGDAIMIRPLGEDDAAAFKALRLQAIQDSPSAVQPTYEEEAARTLDDMRNRVRATGHEVVFGAFRGDVLVGVTGLRRHVPLQAAHKAVLWGVFVDPAHRCGGVARRLLDAAIGHARSSRVLQIQLCVNTENPRAQALYRSAGFKEFGVEPRALCVGGRFYDEAHMVLRLDAGGGAAVSAC</sequence>
<dbReference type="PROSITE" id="PS51186">
    <property type="entry name" value="GNAT"/>
    <property type="match status" value="1"/>
</dbReference>
<dbReference type="EC" id="2.3.1.-" evidence="2"/>
<dbReference type="InterPro" id="IPR016181">
    <property type="entry name" value="Acyl_CoA_acyltransferase"/>
</dbReference>
<dbReference type="AlphaFoldDB" id="A0AB33VB82"/>
<keyword evidence="2" id="KW-0012">Acyltransferase</keyword>
<name>A0AB33VB82_RALSU</name>
<proteinExistence type="predicted"/>